<feature type="transmembrane region" description="Helical" evidence="1">
    <location>
        <begin position="276"/>
        <end position="292"/>
    </location>
</feature>
<evidence type="ECO:0008006" key="4">
    <source>
        <dbReference type="Google" id="ProtNLM"/>
    </source>
</evidence>
<keyword evidence="1" id="KW-1133">Transmembrane helix</keyword>
<feature type="transmembrane region" description="Helical" evidence="1">
    <location>
        <begin position="339"/>
        <end position="358"/>
    </location>
</feature>
<dbReference type="EMBL" id="BRPL01000002">
    <property type="protein sequence ID" value="GLB47259.1"/>
    <property type="molecule type" value="Genomic_DNA"/>
</dbReference>
<keyword evidence="1" id="KW-0812">Transmembrane</keyword>
<feature type="transmembrane region" description="Helical" evidence="1">
    <location>
        <begin position="188"/>
        <end position="209"/>
    </location>
</feature>
<reference evidence="2" key="1">
    <citation type="submission" date="2022-07" db="EMBL/GenBank/DDBJ databases">
        <authorList>
            <person name="Kouya T."/>
            <person name="Ishiyama Y."/>
        </authorList>
    </citation>
    <scope>NUCLEOTIDE SEQUENCE</scope>
    <source>
        <strain evidence="2">WR16-4</strain>
    </source>
</reference>
<evidence type="ECO:0000256" key="1">
    <source>
        <dbReference type="SAM" id="Phobius"/>
    </source>
</evidence>
<evidence type="ECO:0000313" key="2">
    <source>
        <dbReference type="EMBL" id="GLB47259.1"/>
    </source>
</evidence>
<comment type="caution">
    <text evidence="2">The sequence shown here is derived from an EMBL/GenBank/DDBJ whole genome shotgun (WGS) entry which is preliminary data.</text>
</comment>
<feature type="transmembrane region" description="Helical" evidence="1">
    <location>
        <begin position="149"/>
        <end position="168"/>
    </location>
</feature>
<sequence length="573" mass="65255">MKKQFKRFSPYLIFIVVALLVLLPQITTKSFLAGDDSFFHMNRFYDAAMQIKTGKFNYFQTNFGFQQTGRIINALYGPIFAYLNGLLLLIMHGWIRYEIASSFLILVGSASIMDWVGRKLNLSSGMSFLIGILYMLSNPINAWVFSQQFTGWGAMLMPILLLAGIKMVQNGDVKVLTLAIPMSLLLQVHVLSSLIGVLALIPFFIAGLIKSEHRTLMVKHVSLAVILTILLTGNIWSALLDVMGSNHLMPVFPVFDMDAQAIGFQSYALHNVLNPAYIFIVILIILILVLNWRKLAFPFKVTSSVGIFFIWLSSSLFPWNTLAKIFPSISDTIQFPKRFIAVGLSLLLLSIGYFLTNFKLIQRKQLFTIVIALIMVAPLIDFNAKLNAGVSTWQSSSVIPKYNILMVYAKNRAHLRHDYQSRKLTRVLNAVVKPSPDYLPIKHPLAANQYTAFRPYHLTHYTLVKANHHLKHYRVHVKSNGELAVKWYNPNQTSRQRVQLIKYRHSVIKENGKRLHHVKTNQIGVMTLTSKHGWNHVTLAYQPRKIFIFASLAALCSWLIMLGFVIIRKFKQN</sequence>
<keyword evidence="1" id="KW-0472">Membrane</keyword>
<keyword evidence="3" id="KW-1185">Reference proteome</keyword>
<feature type="transmembrane region" description="Helical" evidence="1">
    <location>
        <begin position="546"/>
        <end position="567"/>
    </location>
</feature>
<dbReference type="Proteomes" id="UP001144204">
    <property type="component" value="Unassembled WGS sequence"/>
</dbReference>
<organism evidence="2 3">
    <name type="scientific">Philodulcilactobacillus myokoensis</name>
    <dbReference type="NCBI Taxonomy" id="2929573"/>
    <lineage>
        <taxon>Bacteria</taxon>
        <taxon>Bacillati</taxon>
        <taxon>Bacillota</taxon>
        <taxon>Bacilli</taxon>
        <taxon>Lactobacillales</taxon>
        <taxon>Lactobacillaceae</taxon>
        <taxon>Philodulcilactobacillus</taxon>
    </lineage>
</organism>
<feature type="transmembrane region" description="Helical" evidence="1">
    <location>
        <begin position="221"/>
        <end position="239"/>
    </location>
</feature>
<feature type="transmembrane region" description="Helical" evidence="1">
    <location>
        <begin position="71"/>
        <end position="90"/>
    </location>
</feature>
<protein>
    <recommendedName>
        <fullName evidence="4">Cell division protein</fullName>
    </recommendedName>
</protein>
<name>A0A9W6ETX2_9LACO</name>
<dbReference type="AlphaFoldDB" id="A0A9W6ETX2"/>
<dbReference type="RefSeq" id="WP_286136716.1">
    <property type="nucleotide sequence ID" value="NZ_BRPL01000002.1"/>
</dbReference>
<reference evidence="2" key="2">
    <citation type="journal article" date="2023" name="PLoS ONE">
        <title>Philodulcilactobacillus myokoensis gen. nov., sp. nov., a fructophilic, acidophilic, and agar-phobic lactic acid bacterium isolated from fermented vegetable extracts.</title>
        <authorList>
            <person name="Kouya T."/>
            <person name="Ishiyama Y."/>
            <person name="Ohashi S."/>
            <person name="Kumakubo R."/>
            <person name="Yamazaki T."/>
            <person name="Otaki T."/>
        </authorList>
    </citation>
    <scope>NUCLEOTIDE SEQUENCE</scope>
    <source>
        <strain evidence="2">WR16-4</strain>
    </source>
</reference>
<feature type="transmembrane region" description="Helical" evidence="1">
    <location>
        <begin position="97"/>
        <end position="116"/>
    </location>
</feature>
<accession>A0A9W6ETX2</accession>
<proteinExistence type="predicted"/>
<feature type="transmembrane region" description="Helical" evidence="1">
    <location>
        <begin position="122"/>
        <end position="137"/>
    </location>
</feature>
<gene>
    <name evidence="2" type="ORF">WR164_12380</name>
</gene>
<evidence type="ECO:0000313" key="3">
    <source>
        <dbReference type="Proteomes" id="UP001144204"/>
    </source>
</evidence>
<feature type="transmembrane region" description="Helical" evidence="1">
    <location>
        <begin position="299"/>
        <end position="319"/>
    </location>
</feature>